<comment type="caution">
    <text evidence="2">The sequence shown here is derived from an EMBL/GenBank/DDBJ whole genome shotgun (WGS) entry which is preliminary data.</text>
</comment>
<keyword evidence="1" id="KW-0812">Transmembrane</keyword>
<name>A0A2P6SEP2_ROSCH</name>
<feature type="transmembrane region" description="Helical" evidence="1">
    <location>
        <begin position="66"/>
        <end position="90"/>
    </location>
</feature>
<gene>
    <name evidence="2" type="ORF">RchiOBHm_Chr1g0345011</name>
</gene>
<keyword evidence="1" id="KW-0472">Membrane</keyword>
<evidence type="ECO:0000256" key="1">
    <source>
        <dbReference type="SAM" id="Phobius"/>
    </source>
</evidence>
<dbReference type="Gramene" id="PRQ57140">
    <property type="protein sequence ID" value="PRQ57140"/>
    <property type="gene ID" value="RchiOBHm_Chr1g0345011"/>
</dbReference>
<dbReference type="AlphaFoldDB" id="A0A2P6SEP2"/>
<accession>A0A2P6SEP2</accession>
<evidence type="ECO:0000313" key="2">
    <source>
        <dbReference type="EMBL" id="PRQ57140.1"/>
    </source>
</evidence>
<dbReference type="EMBL" id="PDCK01000039">
    <property type="protein sequence ID" value="PRQ57140.1"/>
    <property type="molecule type" value="Genomic_DNA"/>
</dbReference>
<organism evidence="2 3">
    <name type="scientific">Rosa chinensis</name>
    <name type="common">China rose</name>
    <dbReference type="NCBI Taxonomy" id="74649"/>
    <lineage>
        <taxon>Eukaryota</taxon>
        <taxon>Viridiplantae</taxon>
        <taxon>Streptophyta</taxon>
        <taxon>Embryophyta</taxon>
        <taxon>Tracheophyta</taxon>
        <taxon>Spermatophyta</taxon>
        <taxon>Magnoliopsida</taxon>
        <taxon>eudicotyledons</taxon>
        <taxon>Gunneridae</taxon>
        <taxon>Pentapetalae</taxon>
        <taxon>rosids</taxon>
        <taxon>fabids</taxon>
        <taxon>Rosales</taxon>
        <taxon>Rosaceae</taxon>
        <taxon>Rosoideae</taxon>
        <taxon>Rosoideae incertae sedis</taxon>
        <taxon>Rosa</taxon>
    </lineage>
</organism>
<dbReference type="Proteomes" id="UP000238479">
    <property type="component" value="Chromosome 1"/>
</dbReference>
<sequence>MTKLSHLRSSLQSYNIRQVSEGESMASAFKRQRDRRLTYAHEVESYIVGLEENTDRLVKELVEIKFPLFISSIGLVHRTYVVVLFSAFWACFGAT</sequence>
<keyword evidence="1" id="KW-1133">Transmembrane helix</keyword>
<evidence type="ECO:0000313" key="3">
    <source>
        <dbReference type="Proteomes" id="UP000238479"/>
    </source>
</evidence>
<reference evidence="2 3" key="1">
    <citation type="journal article" date="2018" name="Nat. Genet.">
        <title>The Rosa genome provides new insights in the design of modern roses.</title>
        <authorList>
            <person name="Bendahmane M."/>
        </authorList>
    </citation>
    <scope>NUCLEOTIDE SEQUENCE [LARGE SCALE GENOMIC DNA]</scope>
    <source>
        <strain evidence="3">cv. Old Blush</strain>
    </source>
</reference>
<keyword evidence="3" id="KW-1185">Reference proteome</keyword>
<protein>
    <submittedName>
        <fullName evidence="2">Uncharacterized protein</fullName>
    </submittedName>
</protein>
<proteinExistence type="predicted"/>